<feature type="transmembrane region" description="Helical" evidence="6">
    <location>
        <begin position="91"/>
        <end position="111"/>
    </location>
</feature>
<dbReference type="AlphaFoldDB" id="A0A084R1I7"/>
<feature type="transmembrane region" description="Helical" evidence="6">
    <location>
        <begin position="530"/>
        <end position="550"/>
    </location>
</feature>
<evidence type="ECO:0000259" key="7">
    <source>
        <dbReference type="SMART" id="SM00829"/>
    </source>
</evidence>
<dbReference type="InterPro" id="IPR050524">
    <property type="entry name" value="APC_YAT"/>
</dbReference>
<evidence type="ECO:0000313" key="8">
    <source>
        <dbReference type="EMBL" id="KFA70072.1"/>
    </source>
</evidence>
<keyword evidence="4 6" id="KW-0472">Membrane</keyword>
<gene>
    <name evidence="8" type="ORF">S40285_03317</name>
</gene>
<feature type="transmembrane region" description="Helical" evidence="6">
    <location>
        <begin position="294"/>
        <end position="315"/>
    </location>
</feature>
<dbReference type="InterPro" id="IPR011032">
    <property type="entry name" value="GroES-like_sf"/>
</dbReference>
<sequence length="979" mass="107457">MDRDKLHSLRGSHSVSSASPVPMEPEIDPREPIEVEEPGLPEGQRERRGESLWRVLSERQINMIAFSGTVGNGLFLGSGRSIASAGPGGAVVSYLLIGTIISSVISCLGEMTALMPVNAPMMEFPRRFLDRGIGFAVGWIYWFAYAVLAANQLVAVSNTVKFRYDDGTTFLSWRTGEEVDHAVWFIVFLILVTLFNLLRVKIYGDLEYMFGCVKMSFIVMLIMMMFILGVIQRKFSSISYLVPITNGLPARANAYYDEPLGTKYWNDPYSFFNPTYHVAGEQERDITGPTGTLLGVWTTFINVMFSYVGMDIVAATAAESRALSDPESMKMAARKLNLRIITLYSLAVLTSGFVVPYDHPFLNGGGQSVGSRSVFVIAVVEAGMPAIAHFFNAMFVFSSFTCAINSMYVASRVLHTLALRGQTGPDFITSRLKQCRSGVPMRTVFVTAAVMLIGFMGRSGSPGARLDELANNCTVSCLIVYCTICATYLYFYKALKDAQLYGNASEAQAASYDRNNPLYPYKSHAQWLKASYGLVTCMILIIFNGVGAFLETPFNARNFVSSYISLPVFILLVIGYKIRNHGFRLSQWRFERSEDLGNTVQVLSETRKGRLEFPDEKISKDNIATLIRWIWRNRPYHLVETDVPQIRENELLVKVHAAGFCHSDLQVITGECPAVYPLIPSHEGAGIVVQVGSKSAGSWKIGDRVGALNVKNACGTCPSCALLLRRRGKLDPRFCENRETAGFMNNGCFAEYMVADAATTLALPDSLPFDQAAPLMCAGVTIWGALEKAIADLQSGDAVAIVGTGGLGYLGIQFCRALGFHTIAIDNKKVALELTKEIPGNLGPDVIVDSSKQVDASKEIYESTRGEGLAAAVVCTDSLEANEWTLGLLRAGGTMVALGLPPEKWRFDPSTLVFRELTIKGSYVSSVDSAEQMMKIVDDHGIRSHVTKIPFADVASVVDTYQEESFKGRLVVQIAKPSE</sequence>
<keyword evidence="9" id="KW-1185">Reference proteome</keyword>
<feature type="transmembrane region" description="Helical" evidence="6">
    <location>
        <begin position="132"/>
        <end position="154"/>
    </location>
</feature>
<evidence type="ECO:0000256" key="6">
    <source>
        <dbReference type="SAM" id="Phobius"/>
    </source>
</evidence>
<dbReference type="InterPro" id="IPR004841">
    <property type="entry name" value="AA-permease/SLC12A_dom"/>
</dbReference>
<feature type="domain" description="Enoyl reductase (ER)" evidence="7">
    <location>
        <begin position="632"/>
        <end position="972"/>
    </location>
</feature>
<dbReference type="OMA" id="SLEANEW"/>
<dbReference type="Pfam" id="PF00324">
    <property type="entry name" value="AA_permease"/>
    <property type="match status" value="1"/>
</dbReference>
<dbReference type="InterPro" id="IPR036291">
    <property type="entry name" value="NAD(P)-bd_dom_sf"/>
</dbReference>
<accession>A0A084R1I7</accession>
<keyword evidence="2 6" id="KW-0812">Transmembrane</keyword>
<dbReference type="SMART" id="SM00829">
    <property type="entry name" value="PKS_ER"/>
    <property type="match status" value="1"/>
</dbReference>
<organism evidence="8 9">
    <name type="scientific">Stachybotrys chlorohalonatus (strain IBT 40285)</name>
    <dbReference type="NCBI Taxonomy" id="1283841"/>
    <lineage>
        <taxon>Eukaryota</taxon>
        <taxon>Fungi</taxon>
        <taxon>Dikarya</taxon>
        <taxon>Ascomycota</taxon>
        <taxon>Pezizomycotina</taxon>
        <taxon>Sordariomycetes</taxon>
        <taxon>Hypocreomycetidae</taxon>
        <taxon>Hypocreales</taxon>
        <taxon>Stachybotryaceae</taxon>
        <taxon>Stachybotrys</taxon>
    </lineage>
</organism>
<dbReference type="InterPro" id="IPR013149">
    <property type="entry name" value="ADH-like_C"/>
</dbReference>
<name>A0A084R1I7_STAC4</name>
<evidence type="ECO:0000256" key="1">
    <source>
        <dbReference type="ARBA" id="ARBA00004141"/>
    </source>
</evidence>
<dbReference type="SUPFAM" id="SSF50129">
    <property type="entry name" value="GroES-like"/>
    <property type="match status" value="1"/>
</dbReference>
<feature type="transmembrane region" description="Helical" evidence="6">
    <location>
        <begin position="181"/>
        <end position="198"/>
    </location>
</feature>
<feature type="transmembrane region" description="Helical" evidence="6">
    <location>
        <begin position="210"/>
        <end position="231"/>
    </location>
</feature>
<dbReference type="PANTHER" id="PTHR43341:SF35">
    <property type="entry name" value="ACID TRANSPORTER, PUTATIVE-RELATED"/>
    <property type="match status" value="1"/>
</dbReference>
<evidence type="ECO:0000256" key="3">
    <source>
        <dbReference type="ARBA" id="ARBA00022989"/>
    </source>
</evidence>
<dbReference type="EMBL" id="KL659308">
    <property type="protein sequence ID" value="KFA70072.1"/>
    <property type="molecule type" value="Genomic_DNA"/>
</dbReference>
<dbReference type="STRING" id="1283841.A0A084R1I7"/>
<proteinExistence type="predicted"/>
<dbReference type="GO" id="GO:0015171">
    <property type="term" value="F:amino acid transmembrane transporter activity"/>
    <property type="evidence" value="ECO:0007669"/>
    <property type="project" value="TreeGrafter"/>
</dbReference>
<dbReference type="OrthoDB" id="3900342at2759"/>
<evidence type="ECO:0000256" key="5">
    <source>
        <dbReference type="SAM" id="MobiDB-lite"/>
    </source>
</evidence>
<dbReference type="Gene3D" id="1.20.1740.10">
    <property type="entry name" value="Amino acid/polyamine transporter I"/>
    <property type="match status" value="1"/>
</dbReference>
<feature type="transmembrane region" description="Helical" evidence="6">
    <location>
        <begin position="336"/>
        <end position="355"/>
    </location>
</feature>
<evidence type="ECO:0000256" key="2">
    <source>
        <dbReference type="ARBA" id="ARBA00022692"/>
    </source>
</evidence>
<evidence type="ECO:0000256" key="4">
    <source>
        <dbReference type="ARBA" id="ARBA00023136"/>
    </source>
</evidence>
<feature type="transmembrane region" description="Helical" evidence="6">
    <location>
        <begin position="556"/>
        <end position="576"/>
    </location>
</feature>
<dbReference type="Pfam" id="PF00107">
    <property type="entry name" value="ADH_zinc_N"/>
    <property type="match status" value="1"/>
</dbReference>
<dbReference type="Proteomes" id="UP000028524">
    <property type="component" value="Unassembled WGS sequence"/>
</dbReference>
<feature type="transmembrane region" description="Helical" evidence="6">
    <location>
        <begin position="61"/>
        <end position="79"/>
    </location>
</feature>
<keyword evidence="3 6" id="KW-1133">Transmembrane helix</keyword>
<feature type="transmembrane region" description="Helical" evidence="6">
    <location>
        <begin position="469"/>
        <end position="491"/>
    </location>
</feature>
<dbReference type="Gene3D" id="3.90.180.10">
    <property type="entry name" value="Medium-chain alcohol dehydrogenases, catalytic domain"/>
    <property type="match status" value="1"/>
</dbReference>
<reference evidence="8 9" key="1">
    <citation type="journal article" date="2014" name="BMC Genomics">
        <title>Comparative genome sequencing reveals chemotype-specific gene clusters in the toxigenic black mold Stachybotrys.</title>
        <authorList>
            <person name="Semeiks J."/>
            <person name="Borek D."/>
            <person name="Otwinowski Z."/>
            <person name="Grishin N.V."/>
        </authorList>
    </citation>
    <scope>NUCLEOTIDE SEQUENCE [LARGE SCALE GENOMIC DNA]</scope>
    <source>
        <strain evidence="8 9">IBT 40285</strain>
    </source>
</reference>
<evidence type="ECO:0000313" key="9">
    <source>
        <dbReference type="Proteomes" id="UP000028524"/>
    </source>
</evidence>
<dbReference type="PANTHER" id="PTHR43341">
    <property type="entry name" value="AMINO ACID PERMEASE"/>
    <property type="match status" value="1"/>
</dbReference>
<dbReference type="Gene3D" id="3.40.50.720">
    <property type="entry name" value="NAD(P)-binding Rossmann-like Domain"/>
    <property type="match status" value="1"/>
</dbReference>
<dbReference type="GO" id="GO:0016491">
    <property type="term" value="F:oxidoreductase activity"/>
    <property type="evidence" value="ECO:0007669"/>
    <property type="project" value="InterPro"/>
</dbReference>
<dbReference type="Pfam" id="PF08240">
    <property type="entry name" value="ADH_N"/>
    <property type="match status" value="1"/>
</dbReference>
<dbReference type="SUPFAM" id="SSF51735">
    <property type="entry name" value="NAD(P)-binding Rossmann-fold domains"/>
    <property type="match status" value="1"/>
</dbReference>
<feature type="transmembrane region" description="Helical" evidence="6">
    <location>
        <begin position="439"/>
        <end position="457"/>
    </location>
</feature>
<feature type="region of interest" description="Disordered" evidence="5">
    <location>
        <begin position="1"/>
        <end position="48"/>
    </location>
</feature>
<dbReference type="InterPro" id="IPR013154">
    <property type="entry name" value="ADH-like_N"/>
</dbReference>
<dbReference type="CDD" id="cd08297">
    <property type="entry name" value="CAD3"/>
    <property type="match status" value="1"/>
</dbReference>
<feature type="transmembrane region" description="Helical" evidence="6">
    <location>
        <begin position="375"/>
        <end position="397"/>
    </location>
</feature>
<dbReference type="GO" id="GO:0016020">
    <property type="term" value="C:membrane"/>
    <property type="evidence" value="ECO:0007669"/>
    <property type="project" value="UniProtKB-SubCell"/>
</dbReference>
<dbReference type="HOGENOM" id="CLU_308195_0_0_1"/>
<dbReference type="InParanoid" id="A0A084R1I7"/>
<comment type="subcellular location">
    <subcellularLocation>
        <location evidence="1">Membrane</location>
        <topology evidence="1">Multi-pass membrane protein</topology>
    </subcellularLocation>
</comment>
<dbReference type="InterPro" id="IPR020843">
    <property type="entry name" value="ER"/>
</dbReference>
<protein>
    <recommendedName>
        <fullName evidence="7">Enoyl reductase (ER) domain-containing protein</fullName>
    </recommendedName>
</protein>